<dbReference type="SUPFAM" id="SSF52335">
    <property type="entry name" value="Methylglyoxal synthase-like"/>
    <property type="match status" value="1"/>
</dbReference>
<evidence type="ECO:0000256" key="4">
    <source>
        <dbReference type="ARBA" id="ARBA00004954"/>
    </source>
</evidence>
<dbReference type="InterPro" id="IPR024050">
    <property type="entry name" value="AICAR_Tfase_insert_dom_sf"/>
</dbReference>
<dbReference type="InterPro" id="IPR036914">
    <property type="entry name" value="MGS-like_dom_sf"/>
</dbReference>
<dbReference type="EMBL" id="CP092623">
    <property type="protein sequence ID" value="UMM29950.1"/>
    <property type="molecule type" value="Genomic_DNA"/>
</dbReference>
<dbReference type="PANTHER" id="PTHR11692">
    <property type="entry name" value="BIFUNCTIONAL PURINE BIOSYNTHESIS PROTEIN PURH"/>
    <property type="match status" value="1"/>
</dbReference>
<dbReference type="InterPro" id="IPR024051">
    <property type="entry name" value="AICAR_Tfase_dup_dom_sf"/>
</dbReference>
<dbReference type="PANTHER" id="PTHR11692:SF0">
    <property type="entry name" value="BIFUNCTIONAL PURINE BIOSYNTHESIS PROTEIN ATIC"/>
    <property type="match status" value="1"/>
</dbReference>
<dbReference type="EC" id="2.1.2.3" evidence="6"/>
<dbReference type="GO" id="GO:0005829">
    <property type="term" value="C:cytosol"/>
    <property type="evidence" value="ECO:0007669"/>
    <property type="project" value="UniProtKB-SubCell"/>
</dbReference>
<dbReference type="PROSITE" id="PS51855">
    <property type="entry name" value="MGS"/>
    <property type="match status" value="1"/>
</dbReference>
<dbReference type="Proteomes" id="UP000829354">
    <property type="component" value="Chromosome IV"/>
</dbReference>
<gene>
    <name evidence="19" type="ORF">L5515_012053</name>
</gene>
<dbReference type="Pfam" id="PF02142">
    <property type="entry name" value="MGS"/>
    <property type="match status" value="1"/>
</dbReference>
<name>A0AAE9EW56_CAEBR</name>
<comment type="subunit">
    <text evidence="15">Homodimer. Associates with internalized INSR complexes on Golgi/endosomal membranes. Interacts with INSR; ATIC together with PRKAA2/AMPK2 and HACD3/PTPLAD1 is proposed to be part of a signaling network regulating INSR autophosphorylation and endocytosis.</text>
</comment>
<dbReference type="GO" id="GO:0003937">
    <property type="term" value="F:IMP cyclohydrolase activity"/>
    <property type="evidence" value="ECO:0007669"/>
    <property type="project" value="UniProtKB-EC"/>
</dbReference>
<keyword evidence="20" id="KW-1185">Reference proteome</keyword>
<comment type="similarity">
    <text evidence="5">Belongs to the PurH family.</text>
</comment>
<dbReference type="PIRSF" id="PIRSF000414">
    <property type="entry name" value="AICARFT_IMPCHas"/>
    <property type="match status" value="1"/>
</dbReference>
<evidence type="ECO:0000256" key="14">
    <source>
        <dbReference type="ARBA" id="ARBA00032307"/>
    </source>
</evidence>
<dbReference type="InterPro" id="IPR002695">
    <property type="entry name" value="PurH-like"/>
</dbReference>
<keyword evidence="11" id="KW-0658">Purine biosynthesis</keyword>
<evidence type="ECO:0000256" key="10">
    <source>
        <dbReference type="ARBA" id="ARBA00022679"/>
    </source>
</evidence>
<sequence>MWHIEFYKTIHLIQYIDELCEMTDGKTLAIISVSDKTGLLPLAEGLVSAGLVLVASGGTAKAIRDHGINVHDVADITKFPEMLGGRVKTLHPAVHGGILARDSESDRKDLETHNISFVSVVVCNLYPFKKTVQQSNCSVEEAVENIDIGGVTLLRAAAKNHERVSVICDPADYDNILSELKSGGTTRERRQLLALKAFEHTTSYDESISGFMRRRFAGNGERALPLRYGTNPHQKDDAELYIVEDEMPIKVLNGSPGYINILDGLNGWQLVKELSDATKMPAAASFKHVSPAGAAIGLPLNETESACCMVSDLPIDPKKASLAAAYARARGADRMSSFGDFIALSEKCDELTAKIINREVSDGVVAPDYDPAALSLLAKKKNGNYCVLKINPNYLPSETEERTVFGLRLRQKRNNAVINAETFTNVVGKENGLNKQAIDDLIVATIALKYAQSNSVCFAHRGQVIGMGAGQQSRIHCTRLAGDKAVNWWLRQHPTVLSLPWKNAIKRSEKSNAIDVMCSGVLGSEIAVDQWQQYFNEPVEPLAEEERKQWLSQQTGVVMSSDAFLPFRDNVDCAKQFGVSYVAHPGGSVRDEEIKEACDEHGITLIHTGLRLFHH</sequence>
<protein>
    <recommendedName>
        <fullName evidence="8">Bifunctional purine biosynthesis protein ATIC</fullName>
        <ecNumber evidence="6">2.1.2.3</ecNumber>
        <ecNumber evidence="7">3.5.4.10</ecNumber>
    </recommendedName>
    <alternativeName>
        <fullName evidence="14">AICAR transformylase/inosine monophosphate cyclohydrolase</fullName>
    </alternativeName>
</protein>
<keyword evidence="9" id="KW-0963">Cytoplasm</keyword>
<dbReference type="FunFam" id="3.40.140.20:FF:000003">
    <property type="entry name" value="Bifunctional purine biosynthesis protein"/>
    <property type="match status" value="1"/>
</dbReference>
<evidence type="ECO:0000256" key="15">
    <source>
        <dbReference type="ARBA" id="ARBA00046691"/>
    </source>
</evidence>
<evidence type="ECO:0000256" key="6">
    <source>
        <dbReference type="ARBA" id="ARBA00012253"/>
    </source>
</evidence>
<reference evidence="19 20" key="1">
    <citation type="submission" date="2022-04" db="EMBL/GenBank/DDBJ databases">
        <title>Chromosome-level reference genomes for two strains of Caenorhabditis briggsae: an improved platform for comparative genomics.</title>
        <authorList>
            <person name="Stevens L."/>
            <person name="Andersen E."/>
        </authorList>
    </citation>
    <scope>NUCLEOTIDE SEQUENCE [LARGE SCALE GENOMIC DNA]</scope>
    <source>
        <strain evidence="19">VX34</strain>
        <tissue evidence="19">Whole-organism</tissue>
    </source>
</reference>
<keyword evidence="10" id="KW-0808">Transferase</keyword>
<evidence type="ECO:0000256" key="9">
    <source>
        <dbReference type="ARBA" id="ARBA00022490"/>
    </source>
</evidence>
<dbReference type="AlphaFoldDB" id="A0AAE9EW56"/>
<evidence type="ECO:0000259" key="18">
    <source>
        <dbReference type="PROSITE" id="PS51855"/>
    </source>
</evidence>
<dbReference type="CDD" id="cd01421">
    <property type="entry name" value="IMPCH"/>
    <property type="match status" value="1"/>
</dbReference>
<comment type="subcellular location">
    <subcellularLocation>
        <location evidence="2">Cytoplasm</location>
        <location evidence="2">Cytosol</location>
    </subcellularLocation>
</comment>
<dbReference type="Gene3D" id="1.10.287.440">
    <property type="match status" value="1"/>
</dbReference>
<proteinExistence type="inferred from homology"/>
<evidence type="ECO:0000313" key="20">
    <source>
        <dbReference type="Proteomes" id="UP000829354"/>
    </source>
</evidence>
<evidence type="ECO:0000256" key="3">
    <source>
        <dbReference type="ARBA" id="ARBA00004844"/>
    </source>
</evidence>
<feature type="domain" description="MGS-like" evidence="18">
    <location>
        <begin position="20"/>
        <end position="168"/>
    </location>
</feature>
<dbReference type="HAMAP" id="MF_00139">
    <property type="entry name" value="PurH"/>
    <property type="match status" value="1"/>
</dbReference>
<dbReference type="SMART" id="SM00851">
    <property type="entry name" value="MGS"/>
    <property type="match status" value="1"/>
</dbReference>
<evidence type="ECO:0000256" key="16">
    <source>
        <dbReference type="ARBA" id="ARBA00047515"/>
    </source>
</evidence>
<dbReference type="EC" id="3.5.4.10" evidence="7"/>
<dbReference type="Gene3D" id="3.40.50.1380">
    <property type="entry name" value="Methylglyoxal synthase-like domain"/>
    <property type="match status" value="1"/>
</dbReference>
<dbReference type="GO" id="GO:0006164">
    <property type="term" value="P:purine nucleotide biosynthetic process"/>
    <property type="evidence" value="ECO:0007669"/>
    <property type="project" value="UniProtKB-KW"/>
</dbReference>
<evidence type="ECO:0000256" key="13">
    <source>
        <dbReference type="ARBA" id="ARBA00023268"/>
    </source>
</evidence>
<dbReference type="Pfam" id="PF01808">
    <property type="entry name" value="AICARFT_IMPCHas"/>
    <property type="match status" value="1"/>
</dbReference>
<keyword evidence="13" id="KW-0511">Multifunctional enzyme</keyword>
<organism evidence="19 20">
    <name type="scientific">Caenorhabditis briggsae</name>
    <dbReference type="NCBI Taxonomy" id="6238"/>
    <lineage>
        <taxon>Eukaryota</taxon>
        <taxon>Metazoa</taxon>
        <taxon>Ecdysozoa</taxon>
        <taxon>Nematoda</taxon>
        <taxon>Chromadorea</taxon>
        <taxon>Rhabditida</taxon>
        <taxon>Rhabditina</taxon>
        <taxon>Rhabditomorpha</taxon>
        <taxon>Rhabditoidea</taxon>
        <taxon>Rhabditidae</taxon>
        <taxon>Peloderinae</taxon>
        <taxon>Caenorhabditis</taxon>
    </lineage>
</organism>
<dbReference type="SMART" id="SM00798">
    <property type="entry name" value="AICARFT_IMPCHas"/>
    <property type="match status" value="1"/>
</dbReference>
<dbReference type="InterPro" id="IPR016193">
    <property type="entry name" value="Cytidine_deaminase-like"/>
</dbReference>
<comment type="catalytic activity">
    <reaction evidence="1">
        <text>10-formyldihydrofolate + 5-amino-1-(5-phospho-beta-D-ribosyl)imidazole-4-carboxamide = 5-formamido-1-(5-phospho-D-ribosyl)imidazole-4-carboxamide + 7,8-dihydrofolate</text>
        <dbReference type="Rhea" id="RHEA:59144"/>
        <dbReference type="ChEBI" id="CHEBI:57451"/>
        <dbReference type="ChEBI" id="CHEBI:57452"/>
        <dbReference type="ChEBI" id="CHEBI:58467"/>
        <dbReference type="ChEBI" id="CHEBI:58475"/>
    </reaction>
    <physiologicalReaction direction="left-to-right" evidence="1">
        <dbReference type="Rhea" id="RHEA:59145"/>
    </physiologicalReaction>
</comment>
<comment type="pathway">
    <text evidence="4">Purine metabolism; IMP biosynthesis via de novo pathway; 5-formamido-1-(5-phospho-D-ribosyl)imidazole-4-carboxamide from 5-amino-1-(5-phospho-D-ribosyl)imidazole-4-carboxamide (10-formyl THF route): step 1/1.</text>
</comment>
<evidence type="ECO:0000256" key="17">
    <source>
        <dbReference type="ARBA" id="ARBA00048341"/>
    </source>
</evidence>
<evidence type="ECO:0000256" key="1">
    <source>
        <dbReference type="ARBA" id="ARBA00000945"/>
    </source>
</evidence>
<dbReference type="GO" id="GO:0004643">
    <property type="term" value="F:phosphoribosylaminoimidazolecarboxamide formyltransferase activity"/>
    <property type="evidence" value="ECO:0007669"/>
    <property type="project" value="UniProtKB-EC"/>
</dbReference>
<evidence type="ECO:0000256" key="8">
    <source>
        <dbReference type="ARBA" id="ARBA00017905"/>
    </source>
</evidence>
<dbReference type="Gene3D" id="3.40.140.20">
    <property type="match status" value="2"/>
</dbReference>
<comment type="catalytic activity">
    <reaction evidence="16">
        <text>(6R)-10-formyltetrahydrofolate + 5-amino-1-(5-phospho-beta-D-ribosyl)imidazole-4-carboxamide = 5-formamido-1-(5-phospho-D-ribosyl)imidazole-4-carboxamide + (6S)-5,6,7,8-tetrahydrofolate</text>
        <dbReference type="Rhea" id="RHEA:22192"/>
        <dbReference type="ChEBI" id="CHEBI:57453"/>
        <dbReference type="ChEBI" id="CHEBI:58467"/>
        <dbReference type="ChEBI" id="CHEBI:58475"/>
        <dbReference type="ChEBI" id="CHEBI:195366"/>
        <dbReference type="EC" id="2.1.2.3"/>
    </reaction>
    <physiologicalReaction direction="left-to-right" evidence="16">
        <dbReference type="Rhea" id="RHEA:22193"/>
    </physiologicalReaction>
</comment>
<evidence type="ECO:0000256" key="7">
    <source>
        <dbReference type="ARBA" id="ARBA00012712"/>
    </source>
</evidence>
<dbReference type="SUPFAM" id="SSF53927">
    <property type="entry name" value="Cytidine deaminase-like"/>
    <property type="match status" value="1"/>
</dbReference>
<comment type="catalytic activity">
    <reaction evidence="17">
        <text>IMP + H2O = 5-formamido-1-(5-phospho-D-ribosyl)imidazole-4-carboxamide</text>
        <dbReference type="Rhea" id="RHEA:18445"/>
        <dbReference type="ChEBI" id="CHEBI:15377"/>
        <dbReference type="ChEBI" id="CHEBI:58053"/>
        <dbReference type="ChEBI" id="CHEBI:58467"/>
        <dbReference type="EC" id="3.5.4.10"/>
    </reaction>
    <physiologicalReaction direction="right-to-left" evidence="17">
        <dbReference type="Rhea" id="RHEA:18447"/>
    </physiologicalReaction>
</comment>
<evidence type="ECO:0000256" key="5">
    <source>
        <dbReference type="ARBA" id="ARBA00007667"/>
    </source>
</evidence>
<evidence type="ECO:0000256" key="2">
    <source>
        <dbReference type="ARBA" id="ARBA00004514"/>
    </source>
</evidence>
<dbReference type="InterPro" id="IPR011607">
    <property type="entry name" value="MGS-like_dom"/>
</dbReference>
<evidence type="ECO:0000256" key="12">
    <source>
        <dbReference type="ARBA" id="ARBA00022801"/>
    </source>
</evidence>
<evidence type="ECO:0000313" key="19">
    <source>
        <dbReference type="EMBL" id="UMM29950.1"/>
    </source>
</evidence>
<evidence type="ECO:0000256" key="11">
    <source>
        <dbReference type="ARBA" id="ARBA00022755"/>
    </source>
</evidence>
<dbReference type="NCBIfam" id="NF005492">
    <property type="entry name" value="PRK07106.1"/>
    <property type="match status" value="1"/>
</dbReference>
<accession>A0AAE9EW56</accession>
<comment type="pathway">
    <text evidence="3">Purine metabolism; IMP biosynthesis via de novo pathway; IMP from 5-formamido-1-(5-phospho-D-ribosyl)imidazole-4-carboxamide: step 1/1.</text>
</comment>
<keyword evidence="12" id="KW-0378">Hydrolase</keyword>
<dbReference type="FunFam" id="3.40.50.1380:FF:000003">
    <property type="entry name" value="Bifunctional purine biosynthesis protein"/>
    <property type="match status" value="1"/>
</dbReference>
<dbReference type="NCBIfam" id="TIGR00355">
    <property type="entry name" value="purH"/>
    <property type="match status" value="1"/>
</dbReference>